<keyword evidence="2" id="KW-0067">ATP-binding</keyword>
<dbReference type="InterPro" id="IPR042099">
    <property type="entry name" value="ANL_N_sf"/>
</dbReference>
<dbReference type="Proteomes" id="UP000550714">
    <property type="component" value="Unassembled WGS sequence"/>
</dbReference>
<evidence type="ECO:0000256" key="3">
    <source>
        <dbReference type="ARBA" id="ARBA00024484"/>
    </source>
</evidence>
<name>A0A839S2R1_9PSEU</name>
<reference evidence="6 7" key="1">
    <citation type="submission" date="2020-08" db="EMBL/GenBank/DDBJ databases">
        <title>Genomic Encyclopedia of Type Strains, Phase III (KMG-III): the genomes of soil and plant-associated and newly described type strains.</title>
        <authorList>
            <person name="Whitman W."/>
        </authorList>
    </citation>
    <scope>NUCLEOTIDE SEQUENCE [LARGE SCALE GENOMIC DNA]</scope>
    <source>
        <strain evidence="6 7">CECT 8577</strain>
    </source>
</reference>
<evidence type="ECO:0000256" key="4">
    <source>
        <dbReference type="SAM" id="MobiDB-lite"/>
    </source>
</evidence>
<organism evidence="6 7">
    <name type="scientific">Prauserella isguenensis</name>
    <dbReference type="NCBI Taxonomy" id="1470180"/>
    <lineage>
        <taxon>Bacteria</taxon>
        <taxon>Bacillati</taxon>
        <taxon>Actinomycetota</taxon>
        <taxon>Actinomycetes</taxon>
        <taxon>Pseudonocardiales</taxon>
        <taxon>Pseudonocardiaceae</taxon>
        <taxon>Prauserella</taxon>
    </lineage>
</organism>
<dbReference type="SUPFAM" id="SSF56801">
    <property type="entry name" value="Acetyl-CoA synthetase-like"/>
    <property type="match status" value="1"/>
</dbReference>
<dbReference type="GO" id="GO:0016020">
    <property type="term" value="C:membrane"/>
    <property type="evidence" value="ECO:0007669"/>
    <property type="project" value="TreeGrafter"/>
</dbReference>
<dbReference type="GO" id="GO:0004467">
    <property type="term" value="F:long-chain fatty acid-CoA ligase activity"/>
    <property type="evidence" value="ECO:0007669"/>
    <property type="project" value="UniProtKB-EC"/>
</dbReference>
<keyword evidence="1" id="KW-0547">Nucleotide-binding</keyword>
<feature type="region of interest" description="Disordered" evidence="4">
    <location>
        <begin position="1"/>
        <end position="26"/>
    </location>
</feature>
<dbReference type="AlphaFoldDB" id="A0A839S2R1"/>
<dbReference type="RefSeq" id="WP_183655181.1">
    <property type="nucleotide sequence ID" value="NZ_JACHWU010000003.1"/>
</dbReference>
<gene>
    <name evidence="6" type="ORF">FHS23_003065</name>
</gene>
<dbReference type="Pfam" id="PF23562">
    <property type="entry name" value="AMP-binding_C_3"/>
    <property type="match status" value="1"/>
</dbReference>
<evidence type="ECO:0000256" key="2">
    <source>
        <dbReference type="ARBA" id="ARBA00022840"/>
    </source>
</evidence>
<dbReference type="CDD" id="cd05907">
    <property type="entry name" value="VL_LC_FACS_like"/>
    <property type="match status" value="1"/>
</dbReference>
<dbReference type="EMBL" id="JACHWU010000003">
    <property type="protein sequence ID" value="MBB3052036.1"/>
    <property type="molecule type" value="Genomic_DNA"/>
</dbReference>
<dbReference type="InterPro" id="IPR020845">
    <property type="entry name" value="AMP-binding_CS"/>
</dbReference>
<protein>
    <submittedName>
        <fullName evidence="6">Long-chain acyl-CoA synthetase</fullName>
        <ecNumber evidence="6">6.2.1.3</ecNumber>
    </submittedName>
</protein>
<dbReference type="PANTHER" id="PTHR43272">
    <property type="entry name" value="LONG-CHAIN-FATTY-ACID--COA LIGASE"/>
    <property type="match status" value="1"/>
</dbReference>
<evidence type="ECO:0000313" key="6">
    <source>
        <dbReference type="EMBL" id="MBB3052036.1"/>
    </source>
</evidence>
<feature type="domain" description="AMP-dependent synthetase/ligase" evidence="5">
    <location>
        <begin position="32"/>
        <end position="449"/>
    </location>
</feature>
<comment type="catalytic activity">
    <reaction evidence="3">
        <text>a long-chain fatty acid + ATP + CoA = a long-chain fatty acyl-CoA + AMP + diphosphate</text>
        <dbReference type="Rhea" id="RHEA:15421"/>
        <dbReference type="ChEBI" id="CHEBI:30616"/>
        <dbReference type="ChEBI" id="CHEBI:33019"/>
        <dbReference type="ChEBI" id="CHEBI:57287"/>
        <dbReference type="ChEBI" id="CHEBI:57560"/>
        <dbReference type="ChEBI" id="CHEBI:83139"/>
        <dbReference type="ChEBI" id="CHEBI:456215"/>
        <dbReference type="EC" id="6.2.1.3"/>
    </reaction>
    <physiologicalReaction direction="left-to-right" evidence="3">
        <dbReference type="Rhea" id="RHEA:15422"/>
    </physiologicalReaction>
</comment>
<evidence type="ECO:0000313" key="7">
    <source>
        <dbReference type="Proteomes" id="UP000550714"/>
    </source>
</evidence>
<dbReference type="InterPro" id="IPR045851">
    <property type="entry name" value="AMP-bd_C_sf"/>
</dbReference>
<dbReference type="PROSITE" id="PS00455">
    <property type="entry name" value="AMP_BINDING"/>
    <property type="match status" value="1"/>
</dbReference>
<dbReference type="Gene3D" id="3.30.300.30">
    <property type="match status" value="1"/>
</dbReference>
<proteinExistence type="predicted"/>
<sequence>MAAPSADRRADATAAPQPVTADPGTDTIPALLQRNARDFADLPALTSLDVEGAPTLNWAALRDEVAAVARGLADLGLRSGQRMLIMAPSRPEHIIVDLAATCLGAIPCTAYSTLSSDQIAFVAEHSAAPVAVLAGTDELARWRPVLDSLPALAHVVVMDDDAVPSGDDRFLAFDELHAQGAAAHPADPDTFDRAVADVRPDDPLAMIYTSGTTGVPKGVVLSHRNALHEAVALRDLHENPPHLTNVAYLPLAHIAERVLSIYLPTVNAGHVHTLVDPANVVTALGRVHPQQFFGVPRVWEKMVAGLKNMLAGLPEEKQTALLQANELLQEGYKLRSAGEPVPADLAERIAETDEAVLAPVRQMLGLDRLFLASSGAAALPVEVLYFIAGLGVEIQEVWGLSETTGAVTANTAGAFRAGTVGRPLPGIEVRVADDGELLVRGPIVFLGYLQADGTIEDVTDDDGWFATGDIGTIDADGYVTITDRKKELIITAGGKNIAPSRIEGLLKEHPLIGQAVAIGDDRPYISALIVLDDEIAPAWAAARGIEAAEPATLASHPQVRAEIEQAVDAANERLARVEQVKQYTLLSRSWTPESGELTPTLKLKRRVINERYRDDIESLYGA</sequence>
<dbReference type="EC" id="6.2.1.3" evidence="6"/>
<dbReference type="Pfam" id="PF00501">
    <property type="entry name" value="AMP-binding"/>
    <property type="match status" value="1"/>
</dbReference>
<dbReference type="PANTHER" id="PTHR43272:SF33">
    <property type="entry name" value="AMP-BINDING DOMAIN-CONTAINING PROTEIN-RELATED"/>
    <property type="match status" value="1"/>
</dbReference>
<keyword evidence="6" id="KW-0436">Ligase</keyword>
<evidence type="ECO:0000259" key="5">
    <source>
        <dbReference type="Pfam" id="PF00501"/>
    </source>
</evidence>
<feature type="compositionally biased region" description="Basic and acidic residues" evidence="4">
    <location>
        <begin position="1"/>
        <end position="11"/>
    </location>
</feature>
<dbReference type="GO" id="GO:0005524">
    <property type="term" value="F:ATP binding"/>
    <property type="evidence" value="ECO:0007669"/>
    <property type="project" value="UniProtKB-KW"/>
</dbReference>
<comment type="caution">
    <text evidence="6">The sequence shown here is derived from an EMBL/GenBank/DDBJ whole genome shotgun (WGS) entry which is preliminary data.</text>
</comment>
<dbReference type="Gene3D" id="3.40.50.12780">
    <property type="entry name" value="N-terminal domain of ligase-like"/>
    <property type="match status" value="2"/>
</dbReference>
<accession>A0A839S2R1</accession>
<dbReference type="InterPro" id="IPR000873">
    <property type="entry name" value="AMP-dep_synth/lig_dom"/>
</dbReference>
<keyword evidence="7" id="KW-1185">Reference proteome</keyword>
<evidence type="ECO:0000256" key="1">
    <source>
        <dbReference type="ARBA" id="ARBA00022741"/>
    </source>
</evidence>